<keyword evidence="1" id="KW-0788">Thiol protease</keyword>
<dbReference type="PANTHER" id="PTHR24006">
    <property type="entry name" value="UBIQUITIN CARBOXYL-TERMINAL HYDROLASE"/>
    <property type="match status" value="1"/>
</dbReference>
<dbReference type="PROSITE" id="PS00973">
    <property type="entry name" value="USP_2"/>
    <property type="match status" value="1"/>
</dbReference>
<dbReference type="FunFam" id="3.90.70.10:FF:000119">
    <property type="entry name" value="Ubiquitin specific peptidase 36"/>
    <property type="match status" value="1"/>
</dbReference>
<keyword evidence="1" id="KW-0833">Ubl conjugation pathway</keyword>
<feature type="region of interest" description="Disordered" evidence="2">
    <location>
        <begin position="452"/>
        <end position="483"/>
    </location>
</feature>
<feature type="region of interest" description="Disordered" evidence="2">
    <location>
        <begin position="406"/>
        <end position="434"/>
    </location>
</feature>
<dbReference type="InterPro" id="IPR028889">
    <property type="entry name" value="USP"/>
</dbReference>
<comment type="caution">
    <text evidence="4">The sequence shown here is derived from an EMBL/GenBank/DDBJ whole genome shotgun (WGS) entry which is preliminary data.</text>
</comment>
<evidence type="ECO:0000313" key="5">
    <source>
        <dbReference type="EMBL" id="KAI1230418.1"/>
    </source>
</evidence>
<dbReference type="GO" id="GO:0004843">
    <property type="term" value="F:cysteine-type deubiquitinase activity"/>
    <property type="evidence" value="ECO:0007669"/>
    <property type="project" value="UniProtKB-UniRule"/>
</dbReference>
<comment type="similarity">
    <text evidence="1">Belongs to the peptidase C19 family.</text>
</comment>
<dbReference type="PANTHER" id="PTHR24006:SF727">
    <property type="entry name" value="UBIQUITIN CARBOXYL-TERMINAL HYDROLASE 42"/>
    <property type="match status" value="1"/>
</dbReference>
<feature type="compositionally biased region" description="Basic residues" evidence="2">
    <location>
        <begin position="421"/>
        <end position="434"/>
    </location>
</feature>
<accession>A0A835NLZ2</accession>
<dbReference type="CDD" id="cd02661">
    <property type="entry name" value="Peptidase_C19E"/>
    <property type="match status" value="1"/>
</dbReference>
<dbReference type="InterPro" id="IPR038765">
    <property type="entry name" value="Papain-like_cys_pep_sf"/>
</dbReference>
<keyword evidence="1" id="KW-0645">Protease</keyword>
<dbReference type="InterPro" id="IPR001394">
    <property type="entry name" value="Peptidase_C19_UCH"/>
</dbReference>
<comment type="catalytic activity">
    <reaction evidence="1">
        <text>Thiol-dependent hydrolysis of ester, thioester, amide, peptide and isopeptide bonds formed by the C-terminal Gly of ubiquitin (a 76-residue protein attached to proteins as an intracellular targeting signal).</text>
        <dbReference type="EC" id="3.4.19.12"/>
    </reaction>
</comment>
<evidence type="ECO:0000259" key="3">
    <source>
        <dbReference type="PROSITE" id="PS50235"/>
    </source>
</evidence>
<reference evidence="5 6" key="2">
    <citation type="journal article" date="2021" name="J. Hered.">
        <title>Feather Gene Expression Elucidates the Developmental Basis of Plumage Iridescence in African Starlings.</title>
        <authorList>
            <person name="Rubenstein D.R."/>
            <person name="Corvelo A."/>
            <person name="MacManes M.D."/>
            <person name="Maia R."/>
            <person name="Narzisi G."/>
            <person name="Rousaki A."/>
            <person name="Vandenabeele P."/>
            <person name="Shawkey M.D."/>
            <person name="Solomon J."/>
        </authorList>
    </citation>
    <scope>NUCLEOTIDE SEQUENCE [LARGE SCALE GENOMIC DNA]</scope>
    <source>
        <strain evidence="5">SS15</strain>
    </source>
</reference>
<gene>
    <name evidence="5" type="ORF">IHE44_0009875</name>
    <name evidence="4" type="ORF">IHE44_002614</name>
</gene>
<dbReference type="GO" id="GO:0016579">
    <property type="term" value="P:protein deubiquitination"/>
    <property type="evidence" value="ECO:0007669"/>
    <property type="project" value="InterPro"/>
</dbReference>
<dbReference type="GO" id="GO:0005634">
    <property type="term" value="C:nucleus"/>
    <property type="evidence" value="ECO:0007669"/>
    <property type="project" value="TreeGrafter"/>
</dbReference>
<dbReference type="EMBL" id="JADDUC010000140">
    <property type="protein sequence ID" value="KAG0117370.1"/>
    <property type="molecule type" value="Genomic_DNA"/>
</dbReference>
<dbReference type="Pfam" id="PF00443">
    <property type="entry name" value="UCH"/>
    <property type="match status" value="1"/>
</dbReference>
<feature type="compositionally biased region" description="Basic and acidic residues" evidence="2">
    <location>
        <begin position="543"/>
        <end position="553"/>
    </location>
</feature>
<dbReference type="AlphaFoldDB" id="A0A835NLZ2"/>
<protein>
    <recommendedName>
        <fullName evidence="1">Ubiquitin carboxyl-terminal hydrolase</fullName>
        <ecNumber evidence="1">3.4.19.12</ecNumber>
    </recommendedName>
</protein>
<dbReference type="PROSITE" id="PS50235">
    <property type="entry name" value="USP_3"/>
    <property type="match status" value="1"/>
</dbReference>
<dbReference type="GO" id="GO:0006508">
    <property type="term" value="P:proteolysis"/>
    <property type="evidence" value="ECO:0007669"/>
    <property type="project" value="UniProtKB-KW"/>
</dbReference>
<feature type="compositionally biased region" description="Polar residues" evidence="2">
    <location>
        <begin position="555"/>
        <end position="564"/>
    </location>
</feature>
<evidence type="ECO:0000256" key="2">
    <source>
        <dbReference type="SAM" id="MobiDB-lite"/>
    </source>
</evidence>
<sequence>MKTAKAVWDTVAAYIQQQLLLYKVGRHPSLHLHREVGSPIALEHSIAEGMALPQRILFPPEEICMDWQQRQRPGAGLCNLGSTCYINVILQCLTYTPPLANYLLSRDHSQLCHLQGFCMMCIMEAHVRKVLCSSANVIWPKAVVRDLKFIGEEFEPDMAGDAYEFLRCALEAMQRACLSGSRGVDISSQTKTIIHQIFGGFLKSRVICLRCQAVSDSYKAFLHVLLDIKAPSSLITALEDFVKPKKLDGKYCFKCSKCEKKVTASERVTVHCVPKVFTVCLERAADHTGKKISKIVEYPEYLDLRPYMSDTDGEPLLYSLYALVVHSGDTCLDGHFFCYTKASNGLWYKMDDESVDNCGIHTVLRQQAYLLFYARCSDLKMGGMVASSLTPSCAHSFLSQWEASSEQAGSAGSHGQPSRTMSKHCQRTSARRRIQSRSLQWSNDHCNWFMNSTGSNNSTSRKRKRTSPPGREHAFKDGTASGPFNRSCRWAPVPCAAWVQHLPRQREQSQSSQQGYDLCRQFMEIMDCHQSVRRTSWWRRSPPHCDQDPKEDTPEGSSNASSKRANAPSAAREQSLPRQREKSRSPQRGYDLRR</sequence>
<feature type="domain" description="USP" evidence="3">
    <location>
        <begin position="75"/>
        <end position="376"/>
    </location>
</feature>
<feature type="region of interest" description="Disordered" evidence="2">
    <location>
        <begin position="539"/>
        <end position="594"/>
    </location>
</feature>
<dbReference type="Gene3D" id="3.90.70.10">
    <property type="entry name" value="Cysteine proteinases"/>
    <property type="match status" value="1"/>
</dbReference>
<evidence type="ECO:0000313" key="4">
    <source>
        <dbReference type="EMBL" id="KAG0117370.1"/>
    </source>
</evidence>
<dbReference type="OrthoDB" id="420187at2759"/>
<keyword evidence="1 4" id="KW-0378">Hydrolase</keyword>
<feature type="non-terminal residue" evidence="4">
    <location>
        <position position="1"/>
    </location>
</feature>
<dbReference type="GO" id="GO:0005829">
    <property type="term" value="C:cytosol"/>
    <property type="evidence" value="ECO:0007669"/>
    <property type="project" value="TreeGrafter"/>
</dbReference>
<reference evidence="5" key="3">
    <citation type="submission" date="2022-01" db="EMBL/GenBank/DDBJ databases">
        <authorList>
            <person name="Rubenstein D.R."/>
        </authorList>
    </citation>
    <scope>NUCLEOTIDE SEQUENCE</scope>
    <source>
        <strain evidence="5">SS15</strain>
        <tissue evidence="5">Liver</tissue>
    </source>
</reference>
<feature type="compositionally biased region" description="Basic and acidic residues" evidence="2">
    <location>
        <begin position="578"/>
        <end position="594"/>
    </location>
</feature>
<feature type="compositionally biased region" description="Low complexity" evidence="2">
    <location>
        <begin position="406"/>
        <end position="416"/>
    </location>
</feature>
<keyword evidence="6" id="KW-1185">Reference proteome</keyword>
<dbReference type="InterPro" id="IPR018200">
    <property type="entry name" value="USP_CS"/>
</dbReference>
<dbReference type="Proteomes" id="UP000618051">
    <property type="component" value="Unassembled WGS sequence"/>
</dbReference>
<dbReference type="EMBL" id="JADDUC020000030">
    <property type="protein sequence ID" value="KAI1230418.1"/>
    <property type="molecule type" value="Genomic_DNA"/>
</dbReference>
<proteinExistence type="inferred from homology"/>
<evidence type="ECO:0000313" key="6">
    <source>
        <dbReference type="Proteomes" id="UP000618051"/>
    </source>
</evidence>
<dbReference type="GO" id="GO:0042981">
    <property type="term" value="P:regulation of apoptotic process"/>
    <property type="evidence" value="ECO:0007669"/>
    <property type="project" value="TreeGrafter"/>
</dbReference>
<organism evidence="4">
    <name type="scientific">Lamprotornis superbus</name>
    <dbReference type="NCBI Taxonomy" id="245042"/>
    <lineage>
        <taxon>Eukaryota</taxon>
        <taxon>Metazoa</taxon>
        <taxon>Chordata</taxon>
        <taxon>Craniata</taxon>
        <taxon>Vertebrata</taxon>
        <taxon>Euteleostomi</taxon>
        <taxon>Archelosauria</taxon>
        <taxon>Archosauria</taxon>
        <taxon>Dinosauria</taxon>
        <taxon>Saurischia</taxon>
        <taxon>Theropoda</taxon>
        <taxon>Coelurosauria</taxon>
        <taxon>Aves</taxon>
        <taxon>Neognathae</taxon>
        <taxon>Neoaves</taxon>
        <taxon>Telluraves</taxon>
        <taxon>Australaves</taxon>
        <taxon>Passeriformes</taxon>
        <taxon>Sturnidae</taxon>
        <taxon>Lamprotornis</taxon>
    </lineage>
</organism>
<dbReference type="InterPro" id="IPR050164">
    <property type="entry name" value="Peptidase_C19"/>
</dbReference>
<dbReference type="SUPFAM" id="SSF54001">
    <property type="entry name" value="Cysteine proteinases"/>
    <property type="match status" value="1"/>
</dbReference>
<evidence type="ECO:0000256" key="1">
    <source>
        <dbReference type="RuleBase" id="RU366025"/>
    </source>
</evidence>
<reference evidence="4" key="1">
    <citation type="submission" date="2020-10" db="EMBL/GenBank/DDBJ databases">
        <title>Feather gene expression reveals the developmental basis of iridescence in African starlings.</title>
        <authorList>
            <person name="Rubenstein D.R."/>
        </authorList>
    </citation>
    <scope>NUCLEOTIDE SEQUENCE</scope>
    <source>
        <strain evidence="4">SS15</strain>
        <tissue evidence="4">Liver</tissue>
    </source>
</reference>
<dbReference type="PROSITE" id="PS00972">
    <property type="entry name" value="USP_1"/>
    <property type="match status" value="1"/>
</dbReference>
<dbReference type="EC" id="3.4.19.12" evidence="1"/>
<name>A0A835NLZ2_9PASS</name>